<dbReference type="Proteomes" id="UP000249377">
    <property type="component" value="Unassembled WGS sequence"/>
</dbReference>
<proteinExistence type="predicted"/>
<evidence type="ECO:0000313" key="2">
    <source>
        <dbReference type="Proteomes" id="UP000249377"/>
    </source>
</evidence>
<keyword evidence="2" id="KW-1185">Reference proteome</keyword>
<dbReference type="RefSeq" id="WP_112333773.1">
    <property type="nucleotide sequence ID" value="NZ_JADPHD010000017.1"/>
</dbReference>
<name>A0A328UEI8_9FIRM</name>
<comment type="caution">
    <text evidence="1">The sequence shown here is derived from an EMBL/GenBank/DDBJ whole genome shotgun (WGS) entry which is preliminary data.</text>
</comment>
<sequence>MAGKRQPAASRWSNTPEYVELKNDMLDDLDTRGLVGRQYTDKVQEYMNLWCWLKMLNEDVVTRGVYVEYSNGATQKGTTDNKSLTIATRVSAQMLNIWTALGFREQATSSRPQTGGEDDEL</sequence>
<dbReference type="EMBL" id="QLYR01000018">
    <property type="protein sequence ID" value="RAQ21984.1"/>
    <property type="molecule type" value="Genomic_DNA"/>
</dbReference>
<reference evidence="1 2" key="1">
    <citation type="submission" date="2018-06" db="EMBL/GenBank/DDBJ databases">
        <title>Noncontiguous genome sequence of Ruminococcaceae bacterium ASD2818.</title>
        <authorList>
            <person name="Chaplin A.V."/>
            <person name="Sokolova S.R."/>
            <person name="Kochetkova T.O."/>
            <person name="Goltsov A.Y."/>
            <person name="Trofimov D.Y."/>
            <person name="Efimov B.A."/>
        </authorList>
    </citation>
    <scope>NUCLEOTIDE SEQUENCE [LARGE SCALE GENOMIC DNA]</scope>
    <source>
        <strain evidence="1 2">ASD2818</strain>
    </source>
</reference>
<organism evidence="1 2">
    <name type="scientific">Hydrogeniiclostridium mannosilyticum</name>
    <dbReference type="NCBI Taxonomy" id="2764322"/>
    <lineage>
        <taxon>Bacteria</taxon>
        <taxon>Bacillati</taxon>
        <taxon>Bacillota</taxon>
        <taxon>Clostridia</taxon>
        <taxon>Eubacteriales</taxon>
        <taxon>Acutalibacteraceae</taxon>
        <taxon>Hydrogeniiclostridium</taxon>
    </lineage>
</organism>
<gene>
    <name evidence="1" type="ORF">DPQ25_13865</name>
</gene>
<evidence type="ECO:0008006" key="3">
    <source>
        <dbReference type="Google" id="ProtNLM"/>
    </source>
</evidence>
<accession>A0A328UEI8</accession>
<protein>
    <recommendedName>
        <fullName evidence="3">Terminase</fullName>
    </recommendedName>
</protein>
<evidence type="ECO:0000313" key="1">
    <source>
        <dbReference type="EMBL" id="RAQ21984.1"/>
    </source>
</evidence>
<dbReference type="AlphaFoldDB" id="A0A328UEI8"/>